<dbReference type="SUPFAM" id="SSF117396">
    <property type="entry name" value="TM1631-like"/>
    <property type="match status" value="1"/>
</dbReference>
<dbReference type="Pfam" id="PF01904">
    <property type="entry name" value="DUF72"/>
    <property type="match status" value="1"/>
</dbReference>
<dbReference type="InterPro" id="IPR002763">
    <property type="entry name" value="DUF72"/>
</dbReference>
<dbReference type="InterPro" id="IPR036520">
    <property type="entry name" value="UPF0759_sf"/>
</dbReference>
<organism evidence="1 2">
    <name type="scientific">Paraburkholderia caledonica</name>
    <dbReference type="NCBI Taxonomy" id="134536"/>
    <lineage>
        <taxon>Bacteria</taxon>
        <taxon>Pseudomonadati</taxon>
        <taxon>Pseudomonadota</taxon>
        <taxon>Betaproteobacteria</taxon>
        <taxon>Burkholderiales</taxon>
        <taxon>Burkholderiaceae</taxon>
        <taxon>Paraburkholderia</taxon>
    </lineage>
</organism>
<name>A0AB73I9G8_9BURK</name>
<reference evidence="1" key="1">
    <citation type="submission" date="2023-07" db="EMBL/GenBank/DDBJ databases">
        <title>Sorghum-associated microbial communities from plants grown in Nebraska, USA.</title>
        <authorList>
            <person name="Schachtman D."/>
        </authorList>
    </citation>
    <scope>NUCLEOTIDE SEQUENCE</scope>
    <source>
        <strain evidence="1">DS1061</strain>
    </source>
</reference>
<dbReference type="PANTHER" id="PTHR30348:SF14">
    <property type="entry name" value="BLR8050 PROTEIN"/>
    <property type="match status" value="1"/>
</dbReference>
<accession>A0AB73I9G8</accession>
<comment type="caution">
    <text evidence="1">The sequence shown here is derived from an EMBL/GenBank/DDBJ whole genome shotgun (WGS) entry which is preliminary data.</text>
</comment>
<dbReference type="AlphaFoldDB" id="A0AB73I9G8"/>
<dbReference type="Proteomes" id="UP001229486">
    <property type="component" value="Unassembled WGS sequence"/>
</dbReference>
<protein>
    <submittedName>
        <fullName evidence="1">Uncharacterized protein YecE (DUF72 family)</fullName>
    </submittedName>
</protein>
<dbReference type="PANTHER" id="PTHR30348">
    <property type="entry name" value="UNCHARACTERIZED PROTEIN YECE"/>
    <property type="match status" value="1"/>
</dbReference>
<gene>
    <name evidence="1" type="ORF">J2793_001480</name>
</gene>
<proteinExistence type="predicted"/>
<evidence type="ECO:0000313" key="2">
    <source>
        <dbReference type="Proteomes" id="UP001229486"/>
    </source>
</evidence>
<evidence type="ECO:0000313" key="1">
    <source>
        <dbReference type="EMBL" id="MDP9646047.1"/>
    </source>
</evidence>
<dbReference type="RefSeq" id="WP_392393009.1">
    <property type="nucleotide sequence ID" value="NZ_JAURTK010000002.1"/>
</dbReference>
<sequence>MTHSTHRETRPTASPILIGCAGWALSSNVAAQFATDGSHLERYAQVFPAVEINSSFYRPHQPKTYARWAETVPKAFRFSVKIPKAVSHELRLRDADAAMSAFLAEVAPLGEKMACLLLQLPPSLAFDKSVASDFFALLRDLTSVRVVCEPRHASWFTDEAAQTLIDGKVACVRAHPPPVAGAEPVGDPRTLYIRLHGSPRIYYSAYDEPFIEAVAARIVEARDSGADVWCIFDNTAHGEAVPNALMLMEKLEEAAA</sequence>
<dbReference type="Gene3D" id="3.20.20.410">
    <property type="entry name" value="Protein of unknown function UPF0759"/>
    <property type="match status" value="1"/>
</dbReference>
<dbReference type="EMBL" id="JAURTK010000002">
    <property type="protein sequence ID" value="MDP9646047.1"/>
    <property type="molecule type" value="Genomic_DNA"/>
</dbReference>